<accession>A0A0K1EM91</accession>
<dbReference type="EMBL" id="CP012159">
    <property type="protein sequence ID" value="AKT41767.1"/>
    <property type="molecule type" value="Genomic_DNA"/>
</dbReference>
<dbReference type="AlphaFoldDB" id="A0A0K1EM91"/>
<dbReference type="InterPro" id="IPR012296">
    <property type="entry name" value="Nuclease_put_TT1808"/>
</dbReference>
<evidence type="ECO:0000259" key="1">
    <source>
        <dbReference type="Pfam" id="PF05685"/>
    </source>
</evidence>
<feature type="domain" description="Putative restriction endonuclease" evidence="1">
    <location>
        <begin position="15"/>
        <end position="187"/>
    </location>
</feature>
<name>A0A0K1EM91_CHOCO</name>
<dbReference type="CDD" id="cd06260">
    <property type="entry name" value="DUF820-like"/>
    <property type="match status" value="1"/>
</dbReference>
<dbReference type="STRING" id="52.CMC5_059780"/>
<evidence type="ECO:0000313" key="3">
    <source>
        <dbReference type="Proteomes" id="UP000067626"/>
    </source>
</evidence>
<dbReference type="InterPro" id="IPR008538">
    <property type="entry name" value="Uma2"/>
</dbReference>
<dbReference type="PANTHER" id="PTHR34107:SF4">
    <property type="entry name" value="SLL1222 PROTEIN"/>
    <property type="match status" value="1"/>
</dbReference>
<proteinExistence type="predicted"/>
<dbReference type="Pfam" id="PF05685">
    <property type="entry name" value="Uma2"/>
    <property type="match status" value="1"/>
</dbReference>
<gene>
    <name evidence="2" type="ORF">CMC5_059780</name>
</gene>
<dbReference type="Proteomes" id="UP000067626">
    <property type="component" value="Chromosome"/>
</dbReference>
<keyword evidence="3" id="KW-1185">Reference proteome</keyword>
<dbReference type="PATRIC" id="fig|52.7.peg.6587"/>
<dbReference type="InterPro" id="IPR011335">
    <property type="entry name" value="Restrct_endonuc-II-like"/>
</dbReference>
<sequence length="201" mass="22459">MPMGRSAEKRLPSATYADLEAVPAHLRAELIRGVLHTFPRPAYAHTRAASRLGAVVVNPFDMGIGGPGGWVILDEPEVHLGEDVLVPDLAGWKLDRIPRRPREQAFFTVPPDWVCEVLSPSTATYDRFDKMPVYAAAGVPWAWLLDPLTRSLEVFLLDPRGRWVVERMIRGDASVRVPPFDAIELNLSSLWPEAEDEDARE</sequence>
<evidence type="ECO:0000313" key="2">
    <source>
        <dbReference type="EMBL" id="AKT41767.1"/>
    </source>
</evidence>
<reference evidence="2 3" key="1">
    <citation type="submission" date="2015-07" db="EMBL/GenBank/DDBJ databases">
        <title>Genome analysis of myxobacterium Chondromyces crocatus Cm c5 reveals a high potential for natural compound synthesis and the genetic basis for the loss of fruiting body formation.</title>
        <authorList>
            <person name="Zaburannyi N."/>
            <person name="Bunk B."/>
            <person name="Maier J."/>
            <person name="Overmann J."/>
            <person name="Mueller R."/>
        </authorList>
    </citation>
    <scope>NUCLEOTIDE SEQUENCE [LARGE SCALE GENOMIC DNA]</scope>
    <source>
        <strain evidence="2 3">Cm c5</strain>
    </source>
</reference>
<dbReference type="PANTHER" id="PTHR34107">
    <property type="entry name" value="SLL0198 PROTEIN-RELATED"/>
    <property type="match status" value="1"/>
</dbReference>
<organism evidence="2 3">
    <name type="scientific">Chondromyces crocatus</name>
    <dbReference type="NCBI Taxonomy" id="52"/>
    <lineage>
        <taxon>Bacteria</taxon>
        <taxon>Pseudomonadati</taxon>
        <taxon>Myxococcota</taxon>
        <taxon>Polyangia</taxon>
        <taxon>Polyangiales</taxon>
        <taxon>Polyangiaceae</taxon>
        <taxon>Chondromyces</taxon>
    </lineage>
</organism>
<protein>
    <recommendedName>
        <fullName evidence="1">Putative restriction endonuclease domain-containing protein</fullName>
    </recommendedName>
</protein>
<dbReference type="SUPFAM" id="SSF52980">
    <property type="entry name" value="Restriction endonuclease-like"/>
    <property type="match status" value="1"/>
</dbReference>
<dbReference type="Gene3D" id="3.90.1570.10">
    <property type="entry name" value="tt1808, chain A"/>
    <property type="match status" value="1"/>
</dbReference>
<dbReference type="KEGG" id="ccro:CMC5_059780"/>